<feature type="transmembrane region" description="Helical" evidence="6">
    <location>
        <begin position="87"/>
        <end position="104"/>
    </location>
</feature>
<evidence type="ECO:0000313" key="7">
    <source>
        <dbReference type="EMBL" id="MCU6794758.1"/>
    </source>
</evidence>
<dbReference type="PANTHER" id="PTHR13353:SF5">
    <property type="entry name" value="TRANSMEMBRANE PROTEIN 19"/>
    <property type="match status" value="1"/>
</dbReference>
<feature type="transmembrane region" description="Helical" evidence="6">
    <location>
        <begin position="188"/>
        <end position="211"/>
    </location>
</feature>
<comment type="similarity">
    <text evidence="2">Belongs to the TMEM19 family.</text>
</comment>
<evidence type="ECO:0000313" key="8">
    <source>
        <dbReference type="Proteomes" id="UP001652445"/>
    </source>
</evidence>
<evidence type="ECO:0000256" key="5">
    <source>
        <dbReference type="ARBA" id="ARBA00023136"/>
    </source>
</evidence>
<dbReference type="Proteomes" id="UP001652445">
    <property type="component" value="Unassembled WGS sequence"/>
</dbReference>
<protein>
    <submittedName>
        <fullName evidence="7">DUF92 domain-containing protein</fullName>
    </submittedName>
</protein>
<evidence type="ECO:0000256" key="1">
    <source>
        <dbReference type="ARBA" id="ARBA00004141"/>
    </source>
</evidence>
<gene>
    <name evidence="7" type="ORF">OB236_21840</name>
</gene>
<proteinExistence type="inferred from homology"/>
<dbReference type="PANTHER" id="PTHR13353">
    <property type="entry name" value="TRANSMEMBRANE PROTEIN 19"/>
    <property type="match status" value="1"/>
</dbReference>
<accession>A0ABT2UJG3</accession>
<comment type="subcellular location">
    <subcellularLocation>
        <location evidence="1">Membrane</location>
        <topology evidence="1">Multi-pass membrane protein</topology>
    </subcellularLocation>
</comment>
<feature type="transmembrane region" description="Helical" evidence="6">
    <location>
        <begin position="265"/>
        <end position="284"/>
    </location>
</feature>
<dbReference type="RefSeq" id="WP_262685849.1">
    <property type="nucleotide sequence ID" value="NZ_JAOQIO010000084.1"/>
</dbReference>
<dbReference type="InterPro" id="IPR002794">
    <property type="entry name" value="DUF92_TMEM19"/>
</dbReference>
<comment type="caution">
    <text evidence="7">The sequence shown here is derived from an EMBL/GenBank/DDBJ whole genome shotgun (WGS) entry which is preliminary data.</text>
</comment>
<feature type="transmembrane region" description="Helical" evidence="6">
    <location>
        <begin position="30"/>
        <end position="57"/>
    </location>
</feature>
<dbReference type="Pfam" id="PF01940">
    <property type="entry name" value="DUF92"/>
    <property type="match status" value="1"/>
</dbReference>
<sequence>MLDWLIGLACSSFIAWAAWRKQSLSVSGAIAAVIVGTLLYALGGLPWYGTLMVFFLTSTMLTKWKHKRKAVVESNYAKSGRRDAGQVVANGGLGTLLCLGNSIWPHSLWWAAFMGIMAAVNADTWATEIGGLSRSLPRSIVSGRRVPTGTSGGITAAGLAASLSGGLLIGLAGWAFTSTGWGQPISGAAAASSIVVTSAVGVIGLLLSGALGGMAGSLSDSWLGAVWQVMYRCPVCGKEIEKKRHCNDTQAIRIRGASWMTNDTVNIISSGIGGAVSAGFIYLYI</sequence>
<evidence type="ECO:0000256" key="3">
    <source>
        <dbReference type="ARBA" id="ARBA00022692"/>
    </source>
</evidence>
<keyword evidence="8" id="KW-1185">Reference proteome</keyword>
<name>A0ABT2UJG3_9BACL</name>
<evidence type="ECO:0000256" key="2">
    <source>
        <dbReference type="ARBA" id="ARBA00009012"/>
    </source>
</evidence>
<keyword evidence="5 6" id="KW-0472">Membrane</keyword>
<evidence type="ECO:0000256" key="4">
    <source>
        <dbReference type="ARBA" id="ARBA00022989"/>
    </source>
</evidence>
<keyword evidence="4 6" id="KW-1133">Transmembrane helix</keyword>
<dbReference type="EMBL" id="JAOQIO010000084">
    <property type="protein sequence ID" value="MCU6794758.1"/>
    <property type="molecule type" value="Genomic_DNA"/>
</dbReference>
<keyword evidence="3 6" id="KW-0812">Transmembrane</keyword>
<reference evidence="7 8" key="1">
    <citation type="submission" date="2022-09" db="EMBL/GenBank/DDBJ databases">
        <authorList>
            <person name="Han X.L."/>
            <person name="Wang Q."/>
            <person name="Lu T."/>
        </authorList>
    </citation>
    <scope>NUCLEOTIDE SEQUENCE [LARGE SCALE GENOMIC DNA]</scope>
    <source>
        <strain evidence="7 8">WQ 127069</strain>
    </source>
</reference>
<organism evidence="7 8">
    <name type="scientific">Paenibacillus baimaensis</name>
    <dbReference type="NCBI Taxonomy" id="2982185"/>
    <lineage>
        <taxon>Bacteria</taxon>
        <taxon>Bacillati</taxon>
        <taxon>Bacillota</taxon>
        <taxon>Bacilli</taxon>
        <taxon>Bacillales</taxon>
        <taxon>Paenibacillaceae</taxon>
        <taxon>Paenibacillus</taxon>
    </lineage>
</organism>
<feature type="transmembrane region" description="Helical" evidence="6">
    <location>
        <begin position="153"/>
        <end position="176"/>
    </location>
</feature>
<evidence type="ECO:0000256" key="6">
    <source>
        <dbReference type="SAM" id="Phobius"/>
    </source>
</evidence>